<evidence type="ECO:0000259" key="1">
    <source>
        <dbReference type="Pfam" id="PF01926"/>
    </source>
</evidence>
<dbReference type="Gene3D" id="3.40.50.11420">
    <property type="match status" value="1"/>
</dbReference>
<dbReference type="Pfam" id="PF18133">
    <property type="entry name" value="HydF_tetramer"/>
    <property type="match status" value="1"/>
</dbReference>
<evidence type="ECO:0000259" key="3">
    <source>
        <dbReference type="Pfam" id="PF18133"/>
    </source>
</evidence>
<dbReference type="AlphaFoldDB" id="A0A1I1CY72"/>
<dbReference type="Gene3D" id="3.40.50.11410">
    <property type="match status" value="1"/>
</dbReference>
<dbReference type="PANTHER" id="PTHR42714">
    <property type="entry name" value="TRNA MODIFICATION GTPASE GTPBP3"/>
    <property type="match status" value="1"/>
</dbReference>
<feature type="domain" description="Hydrogen maturase F dimerization" evidence="2">
    <location>
        <begin position="124"/>
        <end position="221"/>
    </location>
</feature>
<dbReference type="STRING" id="34097.SAMN02745150_00007"/>
<evidence type="ECO:0000313" key="4">
    <source>
        <dbReference type="EMBL" id="SFB66996.1"/>
    </source>
</evidence>
<dbReference type="GO" id="GO:0005737">
    <property type="term" value="C:cytoplasm"/>
    <property type="evidence" value="ECO:0007669"/>
    <property type="project" value="TreeGrafter"/>
</dbReference>
<dbReference type="GO" id="GO:0005525">
    <property type="term" value="F:GTP binding"/>
    <property type="evidence" value="ECO:0007669"/>
    <property type="project" value="InterPro"/>
</dbReference>
<dbReference type="Pfam" id="PF18128">
    <property type="entry name" value="HydF_dimer"/>
    <property type="match status" value="1"/>
</dbReference>
<dbReference type="PANTHER" id="PTHR42714:SF6">
    <property type="entry name" value="TRANSLATION INITIATION FACTOR IF-2"/>
    <property type="match status" value="1"/>
</dbReference>
<keyword evidence="5" id="KW-1185">Reference proteome</keyword>
<proteinExistence type="predicted"/>
<feature type="domain" description="G" evidence="1">
    <location>
        <begin position="14"/>
        <end position="120"/>
    </location>
</feature>
<dbReference type="CDD" id="cd00880">
    <property type="entry name" value="Era_like"/>
    <property type="match status" value="1"/>
</dbReference>
<feature type="domain" description="Hydrogen maturase F tetramerization" evidence="3">
    <location>
        <begin position="225"/>
        <end position="339"/>
    </location>
</feature>
<organism evidence="4 5">
    <name type="scientific">Brevinema andersonii</name>
    <dbReference type="NCBI Taxonomy" id="34097"/>
    <lineage>
        <taxon>Bacteria</taxon>
        <taxon>Pseudomonadati</taxon>
        <taxon>Spirochaetota</taxon>
        <taxon>Spirochaetia</taxon>
        <taxon>Brevinematales</taxon>
        <taxon>Brevinemataceae</taxon>
        <taxon>Brevinema</taxon>
    </lineage>
</organism>
<dbReference type="InterPro" id="IPR041606">
    <property type="entry name" value="HydF_dimer"/>
</dbReference>
<dbReference type="InterPro" id="IPR040644">
    <property type="entry name" value="HydF_tetramer"/>
</dbReference>
<protein>
    <submittedName>
        <fullName evidence="4">[FeFe] hydrogenase H-cluster maturation GTPase HydF</fullName>
    </submittedName>
</protein>
<dbReference type="Proteomes" id="UP000240042">
    <property type="component" value="Unassembled WGS sequence"/>
</dbReference>
<dbReference type="RefSeq" id="WP_092316825.1">
    <property type="nucleotide sequence ID" value="NZ_FOKY01000001.1"/>
</dbReference>
<dbReference type="SUPFAM" id="SSF52540">
    <property type="entry name" value="P-loop containing nucleoside triphosphate hydrolases"/>
    <property type="match status" value="1"/>
</dbReference>
<evidence type="ECO:0000313" key="5">
    <source>
        <dbReference type="Proteomes" id="UP000240042"/>
    </source>
</evidence>
<dbReference type="Gene3D" id="3.40.50.300">
    <property type="entry name" value="P-loop containing nucleotide triphosphate hydrolases"/>
    <property type="match status" value="1"/>
</dbReference>
<dbReference type="Pfam" id="PF01926">
    <property type="entry name" value="MMR_HSR1"/>
    <property type="match status" value="1"/>
</dbReference>
<dbReference type="GO" id="GO:0030488">
    <property type="term" value="P:tRNA methylation"/>
    <property type="evidence" value="ECO:0007669"/>
    <property type="project" value="TreeGrafter"/>
</dbReference>
<sequence length="355" mass="39495">MKNSKTPRGERIHISFLGHTNSGKSSLMNAIIGQNISIVSSQPGTTTDPVRKNFELLDAGSVVFIDTARFGDASSLGDARIGATLKAIESTDLAVIIQYDKQSLANFIETLTEYINTEKEEQTLIGDCLPYGSRIMLVIPIDSKAPKGRIINPQVQVIRDALDHGFKITVVRDTELLCLERLNFAVDLVITDSQAFSHINQIVPEHIALTSFSILFARYKGNLSHFVEGILALSSLKPHHRIAIAESCSHNISCEDIGRFKIPNALNNLLGFMPEIDFLMGNDFPDSIGKYSLVIHCGACMTNRQTILSRENICIKNNIYHKLRYFLAYSAGILKRSIKFFTKKAPALRNLYNHL</sequence>
<reference evidence="5" key="1">
    <citation type="submission" date="2016-10" db="EMBL/GenBank/DDBJ databases">
        <authorList>
            <person name="Varghese N."/>
            <person name="Submissions S."/>
        </authorList>
    </citation>
    <scope>NUCLEOTIDE SEQUENCE [LARGE SCALE GENOMIC DNA]</scope>
    <source>
        <strain evidence="5">ATCC 43811</strain>
    </source>
</reference>
<dbReference type="InterPro" id="IPR006073">
    <property type="entry name" value="GTP-bd"/>
</dbReference>
<accession>A0A1I1CY72</accession>
<evidence type="ECO:0000259" key="2">
    <source>
        <dbReference type="Pfam" id="PF18128"/>
    </source>
</evidence>
<gene>
    <name evidence="4" type="ORF">SAMN02745150_00007</name>
</gene>
<dbReference type="GO" id="GO:0002098">
    <property type="term" value="P:tRNA wobble uridine modification"/>
    <property type="evidence" value="ECO:0007669"/>
    <property type="project" value="TreeGrafter"/>
</dbReference>
<dbReference type="InterPro" id="IPR027417">
    <property type="entry name" value="P-loop_NTPase"/>
</dbReference>
<dbReference type="EMBL" id="FOKY01000001">
    <property type="protein sequence ID" value="SFB66996.1"/>
    <property type="molecule type" value="Genomic_DNA"/>
</dbReference>
<name>A0A1I1CY72_BREAD</name>
<dbReference type="OrthoDB" id="9811338at2"/>